<dbReference type="Proteomes" id="UP000531594">
    <property type="component" value="Unassembled WGS sequence"/>
</dbReference>
<dbReference type="AlphaFoldDB" id="A0A7X0HPV2"/>
<dbReference type="EMBL" id="JACHGK010000003">
    <property type="protein sequence ID" value="MBB6444772.1"/>
    <property type="molecule type" value="Genomic_DNA"/>
</dbReference>
<evidence type="ECO:0000313" key="2">
    <source>
        <dbReference type="Proteomes" id="UP000531594"/>
    </source>
</evidence>
<evidence type="ECO:0008006" key="3">
    <source>
        <dbReference type="Google" id="ProtNLM"/>
    </source>
</evidence>
<name>A0A7X0HPV2_9BACI</name>
<sequence>MMKIYYGGTGLLLSGKVWEIQEKLKDCTKDYQFVKELLRDHQKCTPSFYDAHR</sequence>
<organism evidence="1 2">
    <name type="scientific">Bacillus benzoevorans</name>
    <dbReference type="NCBI Taxonomy" id="1456"/>
    <lineage>
        <taxon>Bacteria</taxon>
        <taxon>Bacillati</taxon>
        <taxon>Bacillota</taxon>
        <taxon>Bacilli</taxon>
        <taxon>Bacillales</taxon>
        <taxon>Bacillaceae</taxon>
        <taxon>Bacillus</taxon>
    </lineage>
</organism>
<protein>
    <recommendedName>
        <fullName evidence="3">Z-ring formation inhibitor MciZ</fullName>
    </recommendedName>
</protein>
<comment type="caution">
    <text evidence="1">The sequence shown here is derived from an EMBL/GenBank/DDBJ whole genome shotgun (WGS) entry which is preliminary data.</text>
</comment>
<keyword evidence="2" id="KW-1185">Reference proteome</keyword>
<dbReference type="Pfam" id="PF13072">
    <property type="entry name" value="MciZ"/>
    <property type="match status" value="1"/>
</dbReference>
<gene>
    <name evidence="1" type="ORF">HNR53_001381</name>
</gene>
<evidence type="ECO:0000313" key="1">
    <source>
        <dbReference type="EMBL" id="MBB6444772.1"/>
    </source>
</evidence>
<dbReference type="RefSeq" id="WP_184524153.1">
    <property type="nucleotide sequence ID" value="NZ_JACHGK010000003.1"/>
</dbReference>
<reference evidence="1 2" key="1">
    <citation type="submission" date="2020-08" db="EMBL/GenBank/DDBJ databases">
        <title>Genomic Encyclopedia of Type Strains, Phase IV (KMG-IV): sequencing the most valuable type-strain genomes for metagenomic binning, comparative biology and taxonomic classification.</title>
        <authorList>
            <person name="Goeker M."/>
        </authorList>
    </citation>
    <scope>NUCLEOTIDE SEQUENCE [LARGE SCALE GENOMIC DNA]</scope>
    <source>
        <strain evidence="1 2">DSM 5391</strain>
    </source>
</reference>
<accession>A0A7X0HPV2</accession>
<proteinExistence type="predicted"/>
<dbReference type="InterPro" id="IPR025177">
    <property type="entry name" value="MciZ"/>
</dbReference>